<accession>A0A8J7FP77</accession>
<organism evidence="1 2">
    <name type="scientific">Faecalibacter rhinopitheci</name>
    <dbReference type="NCBI Taxonomy" id="2779678"/>
    <lineage>
        <taxon>Bacteria</taxon>
        <taxon>Pseudomonadati</taxon>
        <taxon>Bacteroidota</taxon>
        <taxon>Flavobacteriia</taxon>
        <taxon>Flavobacteriales</taxon>
        <taxon>Weeksellaceae</taxon>
        <taxon>Faecalibacter</taxon>
    </lineage>
</organism>
<gene>
    <name evidence="1" type="ORF">IM532_07780</name>
</gene>
<dbReference type="Proteomes" id="UP000608754">
    <property type="component" value="Unassembled WGS sequence"/>
</dbReference>
<dbReference type="EMBL" id="JADGIK010000004">
    <property type="protein sequence ID" value="MBF0597345.1"/>
    <property type="molecule type" value="Genomic_DNA"/>
</dbReference>
<evidence type="ECO:0000313" key="2">
    <source>
        <dbReference type="Proteomes" id="UP000608754"/>
    </source>
</evidence>
<proteinExistence type="predicted"/>
<comment type="caution">
    <text evidence="1">The sequence shown here is derived from an EMBL/GenBank/DDBJ whole genome shotgun (WGS) entry which is preliminary data.</text>
</comment>
<protein>
    <submittedName>
        <fullName evidence="1">Uncharacterized protein</fullName>
    </submittedName>
</protein>
<sequence length="530" mass="62090">MKNLNELTLPKDLALPVQNFITNAVCSVELMLVFYTAVVNSKLKILTLVVDKQNYDAFVCELKPQVDALNALEKYDTLITINYHKVSSNDSHFHFSYLQLHLQPCFVIYSNHLKRWNSLFQNFYCTDKQKAILHFRNCSKEVENKVNEAISIFVAPLVKQQLYEAAHLALLEVFAYYYDLLKNMLLPNSLHHNYNEQEFTLFIDAYYPEFSKIVYKISKMKESLFIDQSQYILGETPKSIFDKTMKSALEILTHAFKQSNIFYTKRIDAQLSDLSNEKTLLKKLVAFLNNAYKIDAIYLLSAEKINDSTSNNTYKFNLLLIAPTLRIQQHDALVQKVSNHFKGKVEVFCLIHTLEWLQKNENNYQLFFNKFILLHNVLYLKNNLVINKRLVETTNSKHLQEKYWTERLAYISPWFTAFQKQDLVYQSGHILLLKNMLQQLILGLLYQKLQYIPAIYSCRYLMQLFQALLPEIYNKCMDSIEVQTILHLLSTPIDFLPKTDKISRDIDQLSCTKTLGLCQNLFNEIQITNN</sequence>
<keyword evidence="2" id="KW-1185">Reference proteome</keyword>
<evidence type="ECO:0000313" key="1">
    <source>
        <dbReference type="EMBL" id="MBF0597345.1"/>
    </source>
</evidence>
<name>A0A8J7FP77_9FLAO</name>
<dbReference type="AlphaFoldDB" id="A0A8J7FP77"/>
<reference evidence="1" key="1">
    <citation type="submission" date="2020-10" db="EMBL/GenBank/DDBJ databases">
        <authorList>
            <person name="Lu T."/>
            <person name="Wang Q."/>
            <person name="Han X."/>
        </authorList>
    </citation>
    <scope>NUCLEOTIDE SEQUENCE</scope>
    <source>
        <strain evidence="1">WQ 117</strain>
    </source>
</reference>
<dbReference type="RefSeq" id="WP_194182888.1">
    <property type="nucleotide sequence ID" value="NZ_JADGIK010000004.1"/>
</dbReference>